<dbReference type="EMBL" id="JAUFPN010000143">
    <property type="protein sequence ID" value="MDN3565312.1"/>
    <property type="molecule type" value="Genomic_DNA"/>
</dbReference>
<dbReference type="Gene3D" id="3.10.450.50">
    <property type="match status" value="1"/>
</dbReference>
<evidence type="ECO:0000259" key="1">
    <source>
        <dbReference type="Pfam" id="PF12680"/>
    </source>
</evidence>
<comment type="caution">
    <text evidence="2">The sequence shown here is derived from an EMBL/GenBank/DDBJ whole genome shotgun (WGS) entry which is preliminary data.</text>
</comment>
<proteinExistence type="predicted"/>
<dbReference type="InterPro" id="IPR037401">
    <property type="entry name" value="SnoaL-like"/>
</dbReference>
<evidence type="ECO:0000313" key="3">
    <source>
        <dbReference type="Proteomes" id="UP001529369"/>
    </source>
</evidence>
<keyword evidence="3" id="KW-1185">Reference proteome</keyword>
<sequence>MTGLPPAIAAFFATEASTEAAALGACFAADAEVHDAAQDHRGRAAIIAWRLATQAATPFATRVLDWHEEAGRILVAAEVAGRFPNSPVRLRQAFTLDRGLIAALDIR</sequence>
<dbReference type="SUPFAM" id="SSF54427">
    <property type="entry name" value="NTF2-like"/>
    <property type="match status" value="1"/>
</dbReference>
<reference evidence="3" key="1">
    <citation type="journal article" date="2019" name="Int. J. Syst. Evol. Microbiol.">
        <title>The Global Catalogue of Microorganisms (GCM) 10K type strain sequencing project: providing services to taxonomists for standard genome sequencing and annotation.</title>
        <authorList>
            <consortium name="The Broad Institute Genomics Platform"/>
            <consortium name="The Broad Institute Genome Sequencing Center for Infectious Disease"/>
            <person name="Wu L."/>
            <person name="Ma J."/>
        </authorList>
    </citation>
    <scope>NUCLEOTIDE SEQUENCE [LARGE SCALE GENOMIC DNA]</scope>
    <source>
        <strain evidence="3">CECT 7131</strain>
    </source>
</reference>
<dbReference type="InterPro" id="IPR032710">
    <property type="entry name" value="NTF2-like_dom_sf"/>
</dbReference>
<evidence type="ECO:0000313" key="2">
    <source>
        <dbReference type="EMBL" id="MDN3565312.1"/>
    </source>
</evidence>
<gene>
    <name evidence="2" type="ORF">QWZ14_13150</name>
</gene>
<name>A0ABT8A696_9PROT</name>
<protein>
    <submittedName>
        <fullName evidence="2">Nuclear transport factor 2 family protein</fullName>
    </submittedName>
</protein>
<organism evidence="2 3">
    <name type="scientific">Paeniroseomonas aquatica</name>
    <dbReference type="NCBI Taxonomy" id="373043"/>
    <lineage>
        <taxon>Bacteria</taxon>
        <taxon>Pseudomonadati</taxon>
        <taxon>Pseudomonadota</taxon>
        <taxon>Alphaproteobacteria</taxon>
        <taxon>Acetobacterales</taxon>
        <taxon>Acetobacteraceae</taxon>
        <taxon>Paeniroseomonas</taxon>
    </lineage>
</organism>
<dbReference type="RefSeq" id="WP_290317131.1">
    <property type="nucleotide sequence ID" value="NZ_JAUFPN010000143.1"/>
</dbReference>
<accession>A0ABT8A696</accession>
<dbReference type="Pfam" id="PF12680">
    <property type="entry name" value="SnoaL_2"/>
    <property type="match status" value="1"/>
</dbReference>
<feature type="domain" description="SnoaL-like" evidence="1">
    <location>
        <begin position="9"/>
        <end position="101"/>
    </location>
</feature>
<dbReference type="Proteomes" id="UP001529369">
    <property type="component" value="Unassembled WGS sequence"/>
</dbReference>